<evidence type="ECO:0000313" key="1">
    <source>
        <dbReference type="EMBL" id="MEV4286922.1"/>
    </source>
</evidence>
<comment type="caution">
    <text evidence="1">The sequence shown here is derived from an EMBL/GenBank/DDBJ whole genome shotgun (WGS) entry which is preliminary data.</text>
</comment>
<dbReference type="RefSeq" id="WP_364449683.1">
    <property type="nucleotide sequence ID" value="NZ_JBFARM010000004.1"/>
</dbReference>
<protein>
    <submittedName>
        <fullName evidence="1">Uncharacterized protein</fullName>
    </submittedName>
</protein>
<dbReference type="EMBL" id="JBFARM010000004">
    <property type="protein sequence ID" value="MEV4286922.1"/>
    <property type="molecule type" value="Genomic_DNA"/>
</dbReference>
<sequence length="71" mass="7700">MDRFHFADHITEEGDPAAVSGLHELLATVPRDDHTGRRAAALAFVEASTGVAIESERFDEEEGPVIILDTP</sequence>
<keyword evidence="2" id="KW-1185">Reference proteome</keyword>
<organism evidence="1 2">
    <name type="scientific">Nonomuraea bangladeshensis</name>
    <dbReference type="NCBI Taxonomy" id="404385"/>
    <lineage>
        <taxon>Bacteria</taxon>
        <taxon>Bacillati</taxon>
        <taxon>Actinomycetota</taxon>
        <taxon>Actinomycetes</taxon>
        <taxon>Streptosporangiales</taxon>
        <taxon>Streptosporangiaceae</taxon>
        <taxon>Nonomuraea</taxon>
    </lineage>
</organism>
<accession>A0ABV3H308</accession>
<reference evidence="1 2" key="1">
    <citation type="submission" date="2024-06" db="EMBL/GenBank/DDBJ databases">
        <title>The Natural Products Discovery Center: Release of the First 8490 Sequenced Strains for Exploring Actinobacteria Biosynthetic Diversity.</title>
        <authorList>
            <person name="Kalkreuter E."/>
            <person name="Kautsar S.A."/>
            <person name="Yang D."/>
            <person name="Bader C.D."/>
            <person name="Teijaro C.N."/>
            <person name="Fluegel L."/>
            <person name="Davis C.M."/>
            <person name="Simpson J.R."/>
            <person name="Lauterbach L."/>
            <person name="Steele A.D."/>
            <person name="Gui C."/>
            <person name="Meng S."/>
            <person name="Li G."/>
            <person name="Viehrig K."/>
            <person name="Ye F."/>
            <person name="Su P."/>
            <person name="Kiefer A.F."/>
            <person name="Nichols A."/>
            <person name="Cepeda A.J."/>
            <person name="Yan W."/>
            <person name="Fan B."/>
            <person name="Jiang Y."/>
            <person name="Adhikari A."/>
            <person name="Zheng C.-J."/>
            <person name="Schuster L."/>
            <person name="Cowan T.M."/>
            <person name="Smanski M.J."/>
            <person name="Chevrette M.G."/>
            <person name="De Carvalho L.P.S."/>
            <person name="Shen B."/>
        </authorList>
    </citation>
    <scope>NUCLEOTIDE SEQUENCE [LARGE SCALE GENOMIC DNA]</scope>
    <source>
        <strain evidence="1 2">NPDC049574</strain>
    </source>
</reference>
<evidence type="ECO:0000313" key="2">
    <source>
        <dbReference type="Proteomes" id="UP001552427"/>
    </source>
</evidence>
<proteinExistence type="predicted"/>
<dbReference type="Proteomes" id="UP001552427">
    <property type="component" value="Unassembled WGS sequence"/>
</dbReference>
<name>A0ABV3H308_9ACTN</name>
<gene>
    <name evidence="1" type="ORF">AB0K40_15570</name>
</gene>